<evidence type="ECO:0000313" key="2">
    <source>
        <dbReference type="Proteomes" id="UP000000707"/>
    </source>
</evidence>
<name>G3AZE8_CANTC</name>
<feature type="non-terminal residue" evidence="1">
    <location>
        <position position="68"/>
    </location>
</feature>
<gene>
    <name evidence="1" type="ORF">CANTEDRAFT_112938</name>
</gene>
<accession>G3AZE8</accession>
<evidence type="ECO:0000313" key="1">
    <source>
        <dbReference type="EMBL" id="EGV66077.1"/>
    </source>
</evidence>
<keyword evidence="2" id="KW-1185">Reference proteome</keyword>
<protein>
    <submittedName>
        <fullName evidence="1">Uncharacterized protein</fullName>
    </submittedName>
</protein>
<proteinExistence type="predicted"/>
<dbReference type="Proteomes" id="UP000000707">
    <property type="component" value="Unassembled WGS sequence"/>
</dbReference>
<organism evidence="2">
    <name type="scientific">Candida tenuis (strain ATCC 10573 / BCRC 21748 / CBS 615 / JCM 9827 / NBRC 10315 / NRRL Y-1498 / VKM Y-70)</name>
    <name type="common">Yeast</name>
    <name type="synonym">Yamadazyma tenuis</name>
    <dbReference type="NCBI Taxonomy" id="590646"/>
    <lineage>
        <taxon>Eukaryota</taxon>
        <taxon>Fungi</taxon>
        <taxon>Dikarya</taxon>
        <taxon>Ascomycota</taxon>
        <taxon>Saccharomycotina</taxon>
        <taxon>Pichiomycetes</taxon>
        <taxon>Debaryomycetaceae</taxon>
        <taxon>Yamadazyma</taxon>
    </lineage>
</organism>
<reference evidence="1 2" key="1">
    <citation type="journal article" date="2011" name="Proc. Natl. Acad. Sci. U.S.A.">
        <title>Comparative genomics of xylose-fermenting fungi for enhanced biofuel production.</title>
        <authorList>
            <person name="Wohlbach D.J."/>
            <person name="Kuo A."/>
            <person name="Sato T.K."/>
            <person name="Potts K.M."/>
            <person name="Salamov A.A."/>
            <person name="LaButti K.M."/>
            <person name="Sun H."/>
            <person name="Clum A."/>
            <person name="Pangilinan J.L."/>
            <person name="Lindquist E.A."/>
            <person name="Lucas S."/>
            <person name="Lapidus A."/>
            <person name="Jin M."/>
            <person name="Gunawan C."/>
            <person name="Balan V."/>
            <person name="Dale B.E."/>
            <person name="Jeffries T.W."/>
            <person name="Zinkel R."/>
            <person name="Barry K.W."/>
            <person name="Grigoriev I.V."/>
            <person name="Gasch A.P."/>
        </authorList>
    </citation>
    <scope>NUCLEOTIDE SEQUENCE [LARGE SCALE GENOMIC DNA]</scope>
    <source>
        <strain evidence="2">ATCC 10573 / BCRC 21748 / CBS 615 / JCM 9827 / NBRC 10315 / NRRL Y-1498 / VKM Y-70</strain>
    </source>
</reference>
<sequence length="68" mass="7686">MTQNIVTFVITGRTGSNDINYWPDASLGVAIAKWALFMPVQFKWSAAAQRLLLRKIICASICPRKYHC</sequence>
<dbReference type="HOGENOM" id="CLU_2800853_0_0_1"/>
<dbReference type="EMBL" id="GL996512">
    <property type="protein sequence ID" value="EGV66077.1"/>
    <property type="molecule type" value="Genomic_DNA"/>
</dbReference>
<dbReference type="AlphaFoldDB" id="G3AZE8"/>